<organism evidence="1 3">
    <name type="scientific">Candidatus Chlorohelix allophototropha</name>
    <dbReference type="NCBI Taxonomy" id="3003348"/>
    <lineage>
        <taxon>Bacteria</taxon>
        <taxon>Bacillati</taxon>
        <taxon>Chloroflexota</taxon>
        <taxon>Chloroflexia</taxon>
        <taxon>Candidatus Chloroheliales</taxon>
        <taxon>Candidatus Chloroheliaceae</taxon>
        <taxon>Candidatus Chlorohelix</taxon>
    </lineage>
</organism>
<reference evidence="1 3" key="1">
    <citation type="submission" date="2020-06" db="EMBL/GenBank/DDBJ databases">
        <title>Anoxygenic phototrophic Chloroflexota member uses a Type I reaction center.</title>
        <authorList>
            <person name="Tsuji J.M."/>
            <person name="Shaw N.A."/>
            <person name="Nagashima S."/>
            <person name="Venkiteswaran J."/>
            <person name="Schiff S.L."/>
            <person name="Hanada S."/>
            <person name="Tank M."/>
            <person name="Neufeld J.D."/>
        </authorList>
    </citation>
    <scope>NUCLEOTIDE SEQUENCE [LARGE SCALE GENOMIC DNA]</scope>
    <source>
        <strain evidence="1">L227-S17</strain>
    </source>
</reference>
<keyword evidence="4" id="KW-1185">Reference proteome</keyword>
<dbReference type="EMBL" id="CP128399">
    <property type="protein sequence ID" value="WJW67097.1"/>
    <property type="molecule type" value="Genomic_DNA"/>
</dbReference>
<reference evidence="2" key="2">
    <citation type="journal article" date="2024" name="Nature">
        <title>Anoxygenic phototroph of the Chloroflexota uses a type I reaction centre.</title>
        <authorList>
            <person name="Tsuji J.M."/>
            <person name="Shaw N.A."/>
            <person name="Nagashima S."/>
            <person name="Venkiteswaran J.J."/>
            <person name="Schiff S.L."/>
            <person name="Watanabe T."/>
            <person name="Fukui M."/>
            <person name="Hanada S."/>
            <person name="Tank M."/>
            <person name="Neufeld J.D."/>
        </authorList>
    </citation>
    <scope>NUCLEOTIDE SEQUENCE</scope>
    <source>
        <strain evidence="2">L227-S17</strain>
    </source>
</reference>
<evidence type="ECO:0000313" key="1">
    <source>
        <dbReference type="EMBL" id="NWJ45221.1"/>
    </source>
</evidence>
<evidence type="ECO:0000313" key="2">
    <source>
        <dbReference type="EMBL" id="WJW67097.1"/>
    </source>
</evidence>
<dbReference type="EMBL" id="JACATZ010000001">
    <property type="protein sequence ID" value="NWJ45221.1"/>
    <property type="molecule type" value="Genomic_DNA"/>
</dbReference>
<protein>
    <submittedName>
        <fullName evidence="1">Uncharacterized protein</fullName>
    </submittedName>
</protein>
<gene>
    <name evidence="1" type="ORF">HXX08_05000</name>
    <name evidence="2" type="ORF">OZ401_000348</name>
</gene>
<proteinExistence type="predicted"/>
<evidence type="ECO:0000313" key="3">
    <source>
        <dbReference type="Proteomes" id="UP000521676"/>
    </source>
</evidence>
<dbReference type="RefSeq" id="WP_341468993.1">
    <property type="nucleotide sequence ID" value="NZ_CP128399.1"/>
</dbReference>
<accession>A0A8T7M119</accession>
<name>A0A8T7M119_9CHLR</name>
<dbReference type="AlphaFoldDB" id="A0A8T7M119"/>
<sequence>MEESKSPSREGRVTAEPLKREMYVQGGWERLVLCATHMQVQSLNYGSPLSKEMEKLRAEGWTMTYSLRNATGRTYYFRRAIKNVARRLRETAMW</sequence>
<evidence type="ECO:0000313" key="4">
    <source>
        <dbReference type="Proteomes" id="UP001431572"/>
    </source>
</evidence>
<dbReference type="Proteomes" id="UP000521676">
    <property type="component" value="Unassembled WGS sequence"/>
</dbReference>
<dbReference type="Proteomes" id="UP001431572">
    <property type="component" value="Chromosome 1"/>
</dbReference>